<sequence length="104" mass="11121">MMESAPCRTFAFVFNFGTPSLGVSHFPHLVVLLAPLATLPLLISLISILTATSANTDATLAIPPNYTIFFSPQTTHVTQPTFQLGLGNLFTNPVITSLMSGEKV</sequence>
<name>A0ABD1V564_9LAMI</name>
<keyword evidence="1" id="KW-1133">Transmembrane helix</keyword>
<organism evidence="2 3">
    <name type="scientific">Abeliophyllum distichum</name>
    <dbReference type="NCBI Taxonomy" id="126358"/>
    <lineage>
        <taxon>Eukaryota</taxon>
        <taxon>Viridiplantae</taxon>
        <taxon>Streptophyta</taxon>
        <taxon>Embryophyta</taxon>
        <taxon>Tracheophyta</taxon>
        <taxon>Spermatophyta</taxon>
        <taxon>Magnoliopsida</taxon>
        <taxon>eudicotyledons</taxon>
        <taxon>Gunneridae</taxon>
        <taxon>Pentapetalae</taxon>
        <taxon>asterids</taxon>
        <taxon>lamiids</taxon>
        <taxon>Lamiales</taxon>
        <taxon>Oleaceae</taxon>
        <taxon>Forsythieae</taxon>
        <taxon>Abeliophyllum</taxon>
    </lineage>
</organism>
<feature type="transmembrane region" description="Helical" evidence="1">
    <location>
        <begin position="29"/>
        <end position="51"/>
    </location>
</feature>
<dbReference type="Proteomes" id="UP001604336">
    <property type="component" value="Unassembled WGS sequence"/>
</dbReference>
<evidence type="ECO:0000313" key="3">
    <source>
        <dbReference type="Proteomes" id="UP001604336"/>
    </source>
</evidence>
<evidence type="ECO:0000256" key="1">
    <source>
        <dbReference type="SAM" id="Phobius"/>
    </source>
</evidence>
<keyword evidence="1" id="KW-0812">Transmembrane</keyword>
<gene>
    <name evidence="2" type="ORF">Adt_05821</name>
</gene>
<reference evidence="3" key="1">
    <citation type="submission" date="2024-07" db="EMBL/GenBank/DDBJ databases">
        <title>Two chromosome-level genome assemblies of Korean endemic species Abeliophyllum distichum and Forsythia ovata (Oleaceae).</title>
        <authorList>
            <person name="Jang H."/>
        </authorList>
    </citation>
    <scope>NUCLEOTIDE SEQUENCE [LARGE SCALE GENOMIC DNA]</scope>
</reference>
<keyword evidence="1" id="KW-0472">Membrane</keyword>
<comment type="caution">
    <text evidence="2">The sequence shown here is derived from an EMBL/GenBank/DDBJ whole genome shotgun (WGS) entry which is preliminary data.</text>
</comment>
<keyword evidence="3" id="KW-1185">Reference proteome</keyword>
<protein>
    <submittedName>
        <fullName evidence="2">Uncharacterized protein</fullName>
    </submittedName>
</protein>
<evidence type="ECO:0000313" key="2">
    <source>
        <dbReference type="EMBL" id="KAL2532470.1"/>
    </source>
</evidence>
<accession>A0ABD1V564</accession>
<dbReference type="AlphaFoldDB" id="A0ABD1V564"/>
<proteinExistence type="predicted"/>
<dbReference type="EMBL" id="JBFOLK010000002">
    <property type="protein sequence ID" value="KAL2532470.1"/>
    <property type="molecule type" value="Genomic_DNA"/>
</dbReference>